<dbReference type="KEGG" id="mvn:Mevan_1535"/>
<gene>
    <name evidence="1" type="ordered locus">Mevan_1535</name>
</gene>
<dbReference type="EMBL" id="CP000742">
    <property type="protein sequence ID" value="ABR55428.1"/>
    <property type="molecule type" value="Genomic_DNA"/>
</dbReference>
<dbReference type="Proteomes" id="UP000001107">
    <property type="component" value="Chromosome"/>
</dbReference>
<name>A6USF6_METVS</name>
<dbReference type="eggNOG" id="arCOG09689">
    <property type="taxonomic scope" value="Archaea"/>
</dbReference>
<organism evidence="1 2">
    <name type="scientific">Methanococcus vannielii (strain ATCC 35089 / DSM 1224 / JCM 13029 / OCM 148 / SB)</name>
    <dbReference type="NCBI Taxonomy" id="406327"/>
    <lineage>
        <taxon>Archaea</taxon>
        <taxon>Methanobacteriati</taxon>
        <taxon>Methanobacteriota</taxon>
        <taxon>Methanomada group</taxon>
        <taxon>Methanococci</taxon>
        <taxon>Methanococcales</taxon>
        <taxon>Methanococcaceae</taxon>
        <taxon>Methanococcus</taxon>
    </lineage>
</organism>
<reference evidence="1" key="1">
    <citation type="submission" date="2007-06" db="EMBL/GenBank/DDBJ databases">
        <title>Complete sequence of Methanococcus vannielii SB.</title>
        <authorList>
            <consortium name="US DOE Joint Genome Institute"/>
            <person name="Copeland A."/>
            <person name="Lucas S."/>
            <person name="Lapidus A."/>
            <person name="Barry K."/>
            <person name="Glavina del Rio T."/>
            <person name="Dalin E."/>
            <person name="Tice H."/>
            <person name="Pitluck S."/>
            <person name="Chain P."/>
            <person name="Malfatti S."/>
            <person name="Shin M."/>
            <person name="Vergez L."/>
            <person name="Schmutz J."/>
            <person name="Larimer F."/>
            <person name="Land M."/>
            <person name="Hauser L."/>
            <person name="Kyrpides N."/>
            <person name="Anderson I."/>
            <person name="Sieprawska-Lupa M."/>
            <person name="Whitman W.B."/>
            <person name="Richardson P."/>
        </authorList>
    </citation>
    <scope>NUCLEOTIDE SEQUENCE [LARGE SCALE GENOMIC DNA]</scope>
    <source>
        <strain evidence="1">SB</strain>
    </source>
</reference>
<protein>
    <submittedName>
        <fullName evidence="1">Uncharacterized protein</fullName>
    </submittedName>
</protein>
<accession>A6USF6</accession>
<proteinExistence type="predicted"/>
<dbReference type="HOGENOM" id="CLU_2968529_0_0_2"/>
<dbReference type="AlphaFoldDB" id="A6USF6"/>
<evidence type="ECO:0000313" key="2">
    <source>
        <dbReference type="Proteomes" id="UP000001107"/>
    </source>
</evidence>
<keyword evidence="2" id="KW-1185">Reference proteome</keyword>
<sequence>MYIRWSKLDIEIYKYIGDPYYITTSSKWISKVLNSEKLDNTKIEEIIGIKKLINKINE</sequence>
<evidence type="ECO:0000313" key="1">
    <source>
        <dbReference type="EMBL" id="ABR55428.1"/>
    </source>
</evidence>